<evidence type="ECO:0000259" key="7">
    <source>
        <dbReference type="Pfam" id="PF01432"/>
    </source>
</evidence>
<dbReference type="InterPro" id="IPR013647">
    <property type="entry name" value="OligopepF_N_dom"/>
</dbReference>
<feature type="domain" description="Oligopeptidase F N-terminal" evidence="8">
    <location>
        <begin position="122"/>
        <end position="189"/>
    </location>
</feature>
<evidence type="ECO:0000313" key="9">
    <source>
        <dbReference type="EMBL" id="XDO95703.1"/>
    </source>
</evidence>
<keyword evidence="3 6" id="KW-0378">Hydrolase</keyword>
<comment type="cofactor">
    <cofactor evidence="6">
        <name>Zn(2+)</name>
        <dbReference type="ChEBI" id="CHEBI:29105"/>
    </cofactor>
    <text evidence="6">Binds 1 zinc ion.</text>
</comment>
<protein>
    <submittedName>
        <fullName evidence="9">M3 family oligoendopeptidase</fullName>
    </submittedName>
</protein>
<dbReference type="AlphaFoldDB" id="A0AB39KQS7"/>
<evidence type="ECO:0000256" key="3">
    <source>
        <dbReference type="ARBA" id="ARBA00022801"/>
    </source>
</evidence>
<evidence type="ECO:0000256" key="1">
    <source>
        <dbReference type="ARBA" id="ARBA00022670"/>
    </source>
</evidence>
<dbReference type="SUPFAM" id="SSF55486">
    <property type="entry name" value="Metalloproteases ('zincins'), catalytic domain"/>
    <property type="match status" value="1"/>
</dbReference>
<feature type="domain" description="Peptidase M3A/M3B catalytic" evidence="7">
    <location>
        <begin position="209"/>
        <end position="583"/>
    </location>
</feature>
<evidence type="ECO:0000256" key="2">
    <source>
        <dbReference type="ARBA" id="ARBA00022723"/>
    </source>
</evidence>
<reference evidence="9" key="1">
    <citation type="submission" date="2024-06" db="EMBL/GenBank/DDBJ databases">
        <title>Caulobacter inopinatus, sp. nov.</title>
        <authorList>
            <person name="Donachie S.P."/>
        </authorList>
    </citation>
    <scope>NUCLEOTIDE SEQUENCE</scope>
    <source>
        <strain evidence="9">73W</strain>
    </source>
</reference>
<dbReference type="InterPro" id="IPR001567">
    <property type="entry name" value="Pept_M3A_M3B_dom"/>
</dbReference>
<keyword evidence="2 6" id="KW-0479">Metal-binding</keyword>
<dbReference type="Gene3D" id="1.20.140.70">
    <property type="entry name" value="Oligopeptidase f, N-terminal domain"/>
    <property type="match status" value="1"/>
</dbReference>
<accession>A0AB39KQS7</accession>
<comment type="similarity">
    <text evidence="6">Belongs to the peptidase M3 family.</text>
</comment>
<dbReference type="Pfam" id="PF01432">
    <property type="entry name" value="Peptidase_M3"/>
    <property type="match status" value="1"/>
</dbReference>
<evidence type="ECO:0000259" key="8">
    <source>
        <dbReference type="Pfam" id="PF08439"/>
    </source>
</evidence>
<proteinExistence type="inferred from homology"/>
<evidence type="ECO:0000256" key="4">
    <source>
        <dbReference type="ARBA" id="ARBA00022833"/>
    </source>
</evidence>
<name>A0AB39KQS7_9CAUL</name>
<dbReference type="Gene3D" id="1.10.1370.20">
    <property type="entry name" value="Oligoendopeptidase f, C-terminal domain"/>
    <property type="match status" value="1"/>
</dbReference>
<dbReference type="CDD" id="cd09610">
    <property type="entry name" value="M3B_PepF"/>
    <property type="match status" value="1"/>
</dbReference>
<evidence type="ECO:0000256" key="5">
    <source>
        <dbReference type="ARBA" id="ARBA00023049"/>
    </source>
</evidence>
<dbReference type="EMBL" id="CP158375">
    <property type="protein sequence ID" value="XDO95703.1"/>
    <property type="molecule type" value="Genomic_DNA"/>
</dbReference>
<keyword evidence="4 6" id="KW-0862">Zinc</keyword>
<dbReference type="InterPro" id="IPR042088">
    <property type="entry name" value="OligoPept_F_C"/>
</dbReference>
<dbReference type="InterPro" id="IPR011977">
    <property type="entry name" value="Pept_M3B_clade3"/>
</dbReference>
<dbReference type="GO" id="GO:0046872">
    <property type="term" value="F:metal ion binding"/>
    <property type="evidence" value="ECO:0007669"/>
    <property type="project" value="UniProtKB-UniRule"/>
</dbReference>
<evidence type="ECO:0000256" key="6">
    <source>
        <dbReference type="RuleBase" id="RU003435"/>
    </source>
</evidence>
<dbReference type="Pfam" id="PF08439">
    <property type="entry name" value="Peptidase_M3_N"/>
    <property type="match status" value="1"/>
</dbReference>
<gene>
    <name evidence="9" type="ORF">ABOZ73_12950</name>
</gene>
<keyword evidence="1 6" id="KW-0645">Protease</keyword>
<dbReference type="RefSeq" id="WP_369058547.1">
    <property type="nucleotide sequence ID" value="NZ_CP158375.1"/>
</dbReference>
<dbReference type="GO" id="GO:0006508">
    <property type="term" value="P:proteolysis"/>
    <property type="evidence" value="ECO:0007669"/>
    <property type="project" value="UniProtKB-KW"/>
</dbReference>
<keyword evidence="5 6" id="KW-0482">Metalloprotease</keyword>
<sequence>MNAPIRTPKTDIPQWRLDDLYVGRDDPRIEADLAAASVANGKLVALKGQFVAARAEPAKLGALIDEGLGYYEDATNALWGVGAYASLAASTARDDAGWAKFEGDVRAKAAGIGAESLFFTLELNELEDAELDAALKAHPAAAKWTPWLRRLRLSRPHELSAELEHLLIDRAPAVGNWTRLWDETLARLTAKVGRESLTLPEALNRLTDPSAANRKAAANGLAKALEERASTQALVLNTLAFEKQVEDRWRRYATPAQSRHLANEVDAESVAALEAAVVESYPSISHRYYALKARAMGRKTLDYWDRNAPLDAAAPRQYGWDEAKGLVLESFQDLAPKFADVARTFFTQPWIDAAPRPGKQSGAYSHPVSANRHPYVFMNYMGERRDVLTLAHELGHAVHQTLCSPLGTLLADTPLTLAETASIFGEGLVFERLLAEASKADRMALLAGKIEDGLNTVIRQIAFHRFETRFHDARQEGELAPDQIAELWLEVMAESLGPAVKLNPGYEHYWAYVSHFAHAPFYVYAYAFGDLLVRGLMAKRAENPAAFAPLYEDLLAAGGTRTYVEALAPFGLDPRQKAFWAAGCSQLEKLVDEFDDLVG</sequence>
<dbReference type="NCBIfam" id="TIGR02290">
    <property type="entry name" value="M3_fam_3"/>
    <property type="match status" value="1"/>
</dbReference>
<dbReference type="GO" id="GO:0004222">
    <property type="term" value="F:metalloendopeptidase activity"/>
    <property type="evidence" value="ECO:0007669"/>
    <property type="project" value="InterPro"/>
</dbReference>
<organism evidence="9">
    <name type="scientific">Caulobacter sp. 73W</name>
    <dbReference type="NCBI Taxonomy" id="3161137"/>
    <lineage>
        <taxon>Bacteria</taxon>
        <taxon>Pseudomonadati</taxon>
        <taxon>Pseudomonadota</taxon>
        <taxon>Alphaproteobacteria</taxon>
        <taxon>Caulobacterales</taxon>
        <taxon>Caulobacteraceae</taxon>
        <taxon>Caulobacter</taxon>
    </lineage>
</organism>